<sequence length="225" mass="23965">MSATSSSSPASSATNVDGRGSQGPGSDPGQLMIPASLYFVSLAVAVGLVIAVSSLMFTRQWVVRARERRLQALGIIGPLPYTTSWGRIRPDDQSPPQLHDLWTRQSTSGKQRAWNDIIPLSVTPIKLQPPPTDDAPPRTLPPTLTDRIFRLPPVPVPPPAPDAQQTAAMDPPTPMPVGPVRVSVLVALPQRPRTQADGVGDILLATTDTIIAPDASSSSRHDMNV</sequence>
<evidence type="ECO:0000256" key="1">
    <source>
        <dbReference type="SAM" id="MobiDB-lite"/>
    </source>
</evidence>
<dbReference type="InParanoid" id="A0A165Q2Q3"/>
<feature type="region of interest" description="Disordered" evidence="1">
    <location>
        <begin position="1"/>
        <end position="27"/>
    </location>
</feature>
<accession>A0A165Q2Q3</accession>
<dbReference type="OrthoDB" id="10634955at2759"/>
<dbReference type="EMBL" id="KV425885">
    <property type="protein sequence ID" value="KZW02997.1"/>
    <property type="molecule type" value="Genomic_DNA"/>
</dbReference>
<gene>
    <name evidence="3" type="ORF">EXIGLDRAFT_828775</name>
</gene>
<keyword evidence="4" id="KW-1185">Reference proteome</keyword>
<feature type="transmembrane region" description="Helical" evidence="2">
    <location>
        <begin position="37"/>
        <end position="58"/>
    </location>
</feature>
<name>A0A165Q2Q3_EXIGL</name>
<keyword evidence="2" id="KW-1133">Transmembrane helix</keyword>
<dbReference type="AlphaFoldDB" id="A0A165Q2Q3"/>
<evidence type="ECO:0000313" key="4">
    <source>
        <dbReference type="Proteomes" id="UP000077266"/>
    </source>
</evidence>
<keyword evidence="2" id="KW-0472">Membrane</keyword>
<keyword evidence="2" id="KW-0812">Transmembrane</keyword>
<evidence type="ECO:0000313" key="3">
    <source>
        <dbReference type="EMBL" id="KZW02997.1"/>
    </source>
</evidence>
<protein>
    <submittedName>
        <fullName evidence="3">Uncharacterized protein</fullName>
    </submittedName>
</protein>
<proteinExistence type="predicted"/>
<reference evidence="3 4" key="1">
    <citation type="journal article" date="2016" name="Mol. Biol. Evol.">
        <title>Comparative Genomics of Early-Diverging Mushroom-Forming Fungi Provides Insights into the Origins of Lignocellulose Decay Capabilities.</title>
        <authorList>
            <person name="Nagy L.G."/>
            <person name="Riley R."/>
            <person name="Tritt A."/>
            <person name="Adam C."/>
            <person name="Daum C."/>
            <person name="Floudas D."/>
            <person name="Sun H."/>
            <person name="Yadav J.S."/>
            <person name="Pangilinan J."/>
            <person name="Larsson K.H."/>
            <person name="Matsuura K."/>
            <person name="Barry K."/>
            <person name="Labutti K."/>
            <person name="Kuo R."/>
            <person name="Ohm R.A."/>
            <person name="Bhattacharya S.S."/>
            <person name="Shirouzu T."/>
            <person name="Yoshinaga Y."/>
            <person name="Martin F.M."/>
            <person name="Grigoriev I.V."/>
            <person name="Hibbett D.S."/>
        </authorList>
    </citation>
    <scope>NUCLEOTIDE SEQUENCE [LARGE SCALE GENOMIC DNA]</scope>
    <source>
        <strain evidence="3 4">HHB12029</strain>
    </source>
</reference>
<evidence type="ECO:0000256" key="2">
    <source>
        <dbReference type="SAM" id="Phobius"/>
    </source>
</evidence>
<dbReference type="Proteomes" id="UP000077266">
    <property type="component" value="Unassembled WGS sequence"/>
</dbReference>
<organism evidence="3 4">
    <name type="scientific">Exidia glandulosa HHB12029</name>
    <dbReference type="NCBI Taxonomy" id="1314781"/>
    <lineage>
        <taxon>Eukaryota</taxon>
        <taxon>Fungi</taxon>
        <taxon>Dikarya</taxon>
        <taxon>Basidiomycota</taxon>
        <taxon>Agaricomycotina</taxon>
        <taxon>Agaricomycetes</taxon>
        <taxon>Auriculariales</taxon>
        <taxon>Exidiaceae</taxon>
        <taxon>Exidia</taxon>
    </lineage>
</organism>
<feature type="compositionally biased region" description="Low complexity" evidence="1">
    <location>
        <begin position="1"/>
        <end position="14"/>
    </location>
</feature>